<evidence type="ECO:0000313" key="2">
    <source>
        <dbReference type="Proteomes" id="UP001058074"/>
    </source>
</evidence>
<proteinExistence type="predicted"/>
<gene>
    <name evidence="1" type="ORF">rsdtw13_09050</name>
</gene>
<name>A0ACB5R8Y6_9CLOT</name>
<sequence length="132" mass="15250">MSTNDFEVEGLDTLLRKLENLGKEGAVIKAESLKEAVEPVLKDMKNTTKFKDRTGKLRESLKVSPVKKTSFGYMVWVGDVDNKTKYSWYVEYGSTKSKPHDPREFVRLAYSNNKDKIFKRLKEAIENNLKKL</sequence>
<organism evidence="1 2">
    <name type="scientific">Inconstantimicrobium mannanitabidum</name>
    <dbReference type="NCBI Taxonomy" id="1604901"/>
    <lineage>
        <taxon>Bacteria</taxon>
        <taxon>Bacillati</taxon>
        <taxon>Bacillota</taxon>
        <taxon>Clostridia</taxon>
        <taxon>Eubacteriales</taxon>
        <taxon>Clostridiaceae</taxon>
        <taxon>Inconstantimicrobium</taxon>
    </lineage>
</organism>
<accession>A0ACB5R8Y6</accession>
<dbReference type="EMBL" id="BROD01000001">
    <property type="protein sequence ID" value="GKX65647.1"/>
    <property type="molecule type" value="Genomic_DNA"/>
</dbReference>
<reference evidence="1" key="1">
    <citation type="journal article" date="2025" name="Int. J. Syst. Evol. Microbiol.">
        <title>Inconstantimicrobium mannanitabidum sp. nov., a novel member of the family Clostridiaceae isolated from anoxic soil under the treatment of reductive soil disinfestation.</title>
        <authorList>
            <person name="Ueki A."/>
            <person name="Tonouchi A."/>
            <person name="Honma S."/>
            <person name="Kaku N."/>
            <person name="Ueki K."/>
        </authorList>
    </citation>
    <scope>NUCLEOTIDE SEQUENCE</scope>
    <source>
        <strain evidence="1">TW13</strain>
    </source>
</reference>
<evidence type="ECO:0000313" key="1">
    <source>
        <dbReference type="EMBL" id="GKX65647.1"/>
    </source>
</evidence>
<keyword evidence="2" id="KW-1185">Reference proteome</keyword>
<dbReference type="Proteomes" id="UP001058074">
    <property type="component" value="Unassembled WGS sequence"/>
</dbReference>
<protein>
    <submittedName>
        <fullName evidence="1">Uncharacterized protein</fullName>
    </submittedName>
</protein>
<comment type="caution">
    <text evidence="1">The sequence shown here is derived from an EMBL/GenBank/DDBJ whole genome shotgun (WGS) entry which is preliminary data.</text>
</comment>